<evidence type="ECO:0000313" key="2">
    <source>
        <dbReference type="EMBL" id="RBB38407.1"/>
    </source>
</evidence>
<proteinExistence type="predicted"/>
<comment type="caution">
    <text evidence="2">The sequence shown here is derived from an EMBL/GenBank/DDBJ whole genome shotgun (WGS) entry which is preliminary data.</text>
</comment>
<dbReference type="Proteomes" id="UP000252458">
    <property type="component" value="Unassembled WGS sequence"/>
</dbReference>
<dbReference type="Pfam" id="PF01609">
    <property type="entry name" value="DDE_Tnp_1"/>
    <property type="match status" value="1"/>
</dbReference>
<dbReference type="AlphaFoldDB" id="A0A365QVS0"/>
<dbReference type="GO" id="GO:0004803">
    <property type="term" value="F:transposase activity"/>
    <property type="evidence" value="ECO:0007669"/>
    <property type="project" value="InterPro"/>
</dbReference>
<dbReference type="EMBL" id="QMFZ01000014">
    <property type="protein sequence ID" value="RBB38407.1"/>
    <property type="molecule type" value="Genomic_DNA"/>
</dbReference>
<dbReference type="GO" id="GO:0003677">
    <property type="term" value="F:DNA binding"/>
    <property type="evidence" value="ECO:0007669"/>
    <property type="project" value="InterPro"/>
</dbReference>
<evidence type="ECO:0000313" key="3">
    <source>
        <dbReference type="Proteomes" id="UP000252458"/>
    </source>
</evidence>
<reference evidence="2 3" key="1">
    <citation type="submission" date="2018-06" db="EMBL/GenBank/DDBJ databases">
        <title>Draft genome sequence of Burkholderia reimsis strain BE51 isolated from a French agricultural soil.</title>
        <authorList>
            <person name="Esmaeel Q."/>
        </authorList>
    </citation>
    <scope>NUCLEOTIDE SEQUENCE [LARGE SCALE GENOMIC DNA]</scope>
    <source>
        <strain evidence="2 3">BE51</strain>
    </source>
</reference>
<dbReference type="InterPro" id="IPR002559">
    <property type="entry name" value="Transposase_11"/>
</dbReference>
<feature type="domain" description="Transposase IS4-like" evidence="1">
    <location>
        <begin position="2"/>
        <end position="55"/>
    </location>
</feature>
<protein>
    <recommendedName>
        <fullName evidence="1">Transposase IS4-like domain-containing protein</fullName>
    </recommendedName>
</protein>
<gene>
    <name evidence="2" type="ORF">DPV79_18060</name>
</gene>
<name>A0A365QVS0_9BURK</name>
<sequence>MAAILTGANRNDVTQLTPLIESTAPLKGVRARPLSRPRRVYADRGYDHRRILHEHGIPTSIVTLGEPHGSGLVKVRWVVARTHA</sequence>
<accession>A0A365QVS0</accession>
<evidence type="ECO:0000259" key="1">
    <source>
        <dbReference type="Pfam" id="PF01609"/>
    </source>
</evidence>
<dbReference type="GO" id="GO:0006313">
    <property type="term" value="P:DNA transposition"/>
    <property type="evidence" value="ECO:0007669"/>
    <property type="project" value="InterPro"/>
</dbReference>
<keyword evidence="3" id="KW-1185">Reference proteome</keyword>
<organism evidence="2 3">
    <name type="scientific">Burkholderia reimsis</name>
    <dbReference type="NCBI Taxonomy" id="2234132"/>
    <lineage>
        <taxon>Bacteria</taxon>
        <taxon>Pseudomonadati</taxon>
        <taxon>Pseudomonadota</taxon>
        <taxon>Betaproteobacteria</taxon>
        <taxon>Burkholderiales</taxon>
        <taxon>Burkholderiaceae</taxon>
        <taxon>Burkholderia</taxon>
    </lineage>
</organism>